<evidence type="ECO:0000259" key="1">
    <source>
        <dbReference type="Pfam" id="PF06527"/>
    </source>
</evidence>
<organism evidence="2">
    <name type="scientific">Bosea sp. NBC_00436</name>
    <dbReference type="NCBI Taxonomy" id="2969620"/>
    <lineage>
        <taxon>Bacteria</taxon>
        <taxon>Pseudomonadati</taxon>
        <taxon>Pseudomonadota</taxon>
        <taxon>Alphaproteobacteria</taxon>
        <taxon>Hyphomicrobiales</taxon>
        <taxon>Boseaceae</taxon>
        <taxon>Bosea</taxon>
    </lineage>
</organism>
<dbReference type="Pfam" id="PF06527">
    <property type="entry name" value="TniQ"/>
    <property type="match status" value="1"/>
</dbReference>
<name>A0A9E8A1X1_9HYPH</name>
<reference evidence="2" key="1">
    <citation type="submission" date="2022-08" db="EMBL/GenBank/DDBJ databases">
        <title>Complete Genome Sequences of 2 Bosea sp. soil isolates.</title>
        <authorList>
            <person name="Alvarez Arevalo M."/>
            <person name="Sterndorff E.B."/>
            <person name="Faurdal D."/>
            <person name="Joergensen T.S."/>
            <person name="Weber T."/>
        </authorList>
    </citation>
    <scope>NUCLEOTIDE SEQUENCE</scope>
    <source>
        <strain evidence="2">NBC_00436</strain>
    </source>
</reference>
<evidence type="ECO:0000313" key="2">
    <source>
        <dbReference type="EMBL" id="UZF88989.1"/>
    </source>
</evidence>
<dbReference type="InterPro" id="IPR009492">
    <property type="entry name" value="TniQ"/>
</dbReference>
<dbReference type="EMBL" id="CP102774">
    <property type="protein sequence ID" value="UZF88989.1"/>
    <property type="molecule type" value="Genomic_DNA"/>
</dbReference>
<accession>A0A9E8A1X1</accession>
<sequence>MTQLPIQMTVAHGHNETPVSLCSRNAMLVGRSARDFCRDAGFTFQEVVDGKSPALAALANRCRANLDRFGKTATVKVSERRYTIGNQILTRDTLSRKTLRVCPHCLAQDIETGRGPEKTRPFGRFHWLVDSIRTCHDHGVGLVSVSEDDHPHRVHDFAMLVQPCLPTLGRLAREASQRRYSPFEAYLNGRLTSSADQEAPWLNNLPFHAAAKTCEMLGAIAVRGIRFAASKLSEADWHEAGVAGYEIAQAGEPAIRTLLTRLQGAAPSRLGDWSPKTFYGRLYDWLAHESDDTAYDPLRDIIQRHFIETMPVGPGDEIFGQPVTVRRLHSVRSASFETGAHPKRLRKLLHAAGLIGDGASALTDNAVVFDAEGAREFLDRVAEAMSLNEAREYLNVPRPQDQHLFQAGYLQPFVMGGTEILKDHAFAKRDLDAFLQRLLAGATPLKPGESDFHPIPAAAQRATCSAVKVVELILDRKLTRVRLHPDVAGFLSLMVDPEEVKGLLYEQRADSVSLREVEKRLGSTTRVVSALIEHGHLSASTVVNPVTRLKQRVVSEEELSHFMKRFVTLHTLAKEKGIYFRKLMIMLVDSAIVPALDPKTVHATFYEREVVSIQFTEIKPRSRSRESEPTQSRDF</sequence>
<gene>
    <name evidence="2" type="ORF">NWE54_09480</name>
</gene>
<proteinExistence type="predicted"/>
<feature type="domain" description="TniQ" evidence="1">
    <location>
        <begin position="10"/>
        <end position="142"/>
    </location>
</feature>
<protein>
    <submittedName>
        <fullName evidence="2">TniQ family protein</fullName>
    </submittedName>
</protein>
<dbReference type="AlphaFoldDB" id="A0A9E8A1X1"/>